<dbReference type="EMBL" id="JACIJO010000003">
    <property type="protein sequence ID" value="MBB6328176.1"/>
    <property type="molecule type" value="Genomic_DNA"/>
</dbReference>
<name>A0A841MVT3_9BACT</name>
<dbReference type="AlphaFoldDB" id="A0A841MVT3"/>
<dbReference type="PANTHER" id="PTHR21599:SF0">
    <property type="entry name" value="GLYCERATE KINASE"/>
    <property type="match status" value="1"/>
</dbReference>
<dbReference type="GO" id="GO:0031388">
    <property type="term" value="P:organic acid phosphorylation"/>
    <property type="evidence" value="ECO:0007669"/>
    <property type="project" value="UniProtKB-UniRule"/>
</dbReference>
<evidence type="ECO:0000313" key="5">
    <source>
        <dbReference type="EMBL" id="MBB6328176.1"/>
    </source>
</evidence>
<evidence type="ECO:0000256" key="3">
    <source>
        <dbReference type="ARBA" id="ARBA00022777"/>
    </source>
</evidence>
<evidence type="ECO:0000256" key="1">
    <source>
        <dbReference type="ARBA" id="ARBA00006284"/>
    </source>
</evidence>
<protein>
    <submittedName>
        <fullName evidence="5">Glycerate kinase</fullName>
        <ecNumber evidence="5">2.7.1.31</ecNumber>
    </submittedName>
</protein>
<comment type="caution">
    <text evidence="5">The sequence shown here is derived from an EMBL/GenBank/DDBJ whole genome shotgun (WGS) entry which is preliminary data.</text>
</comment>
<sequence length="363" mass="39490">MRVLIAPNAFKGTLSGKEAGEVIASVLHDKHVNIKSHLHPIADGGDGTCQLLAESLKLIPNKVLSLNAVGRPAIGYFFKDGNRALIDVSNVSGLGELQPKELDIGLSSTYGTGILVKEAISQGCQEIVLGLGGSATIDLGIGILQALGFQFLNKNGRELVPFSSDFLFKIKHIQRSPKTAPVRFTFLCDVRNLFFGNEGAIPVFGPQKGLKISEIENYENQCEYLLDLMYRKSNRSFEDLPGFGAAGGIAAGLSAFFETKIETGATYFFEQTGLKEKVETCDLIITGEGRYDSQSKSGKACYELLKLARQFNKKIVLITSGEVSEKESFDQVLSLPDLDFNQTDLKTIARRNLVDTISGLVLK</sequence>
<dbReference type="Gene3D" id="3.90.1510.10">
    <property type="entry name" value="Glycerate kinase, domain 2"/>
    <property type="match status" value="1"/>
</dbReference>
<dbReference type="InterPro" id="IPR004381">
    <property type="entry name" value="Glycerate_kinase"/>
</dbReference>
<dbReference type="GO" id="GO:0008887">
    <property type="term" value="F:glycerate kinase activity"/>
    <property type="evidence" value="ECO:0007669"/>
    <property type="project" value="UniProtKB-UniRule"/>
</dbReference>
<dbReference type="Gene3D" id="3.40.50.10350">
    <property type="entry name" value="Glycerate kinase, domain 1"/>
    <property type="match status" value="1"/>
</dbReference>
<dbReference type="InterPro" id="IPR036129">
    <property type="entry name" value="Glycerate_kinase_sf"/>
</dbReference>
<evidence type="ECO:0000256" key="2">
    <source>
        <dbReference type="ARBA" id="ARBA00022679"/>
    </source>
</evidence>
<accession>A0A841MVT3</accession>
<dbReference type="RefSeq" id="WP_184496950.1">
    <property type="nucleotide sequence ID" value="NZ_JACIJO010000003.1"/>
</dbReference>
<reference evidence="5 6" key="1">
    <citation type="submission" date="2020-08" db="EMBL/GenBank/DDBJ databases">
        <title>Genomic Encyclopedia of Type Strains, Phase IV (KMG-IV): sequencing the most valuable type-strain genomes for metagenomic binning, comparative biology and taxonomic classification.</title>
        <authorList>
            <person name="Goeker M."/>
        </authorList>
    </citation>
    <scope>NUCLEOTIDE SEQUENCE [LARGE SCALE GENOMIC DNA]</scope>
    <source>
        <strain evidence="5 6">DSM 102044</strain>
    </source>
</reference>
<dbReference type="PIRSF" id="PIRSF006078">
    <property type="entry name" value="GlxK"/>
    <property type="match status" value="1"/>
</dbReference>
<organism evidence="5 6">
    <name type="scientific">Algoriphagus iocasae</name>
    <dbReference type="NCBI Taxonomy" id="1836499"/>
    <lineage>
        <taxon>Bacteria</taxon>
        <taxon>Pseudomonadati</taxon>
        <taxon>Bacteroidota</taxon>
        <taxon>Cytophagia</taxon>
        <taxon>Cytophagales</taxon>
        <taxon>Cyclobacteriaceae</taxon>
        <taxon>Algoriphagus</taxon>
    </lineage>
</organism>
<gene>
    <name evidence="5" type="ORF">FHS59_003819</name>
</gene>
<dbReference type="EC" id="2.7.1.31" evidence="5"/>
<dbReference type="InterPro" id="IPR018197">
    <property type="entry name" value="Glycerate_kinase_RE-like"/>
</dbReference>
<keyword evidence="6" id="KW-1185">Reference proteome</keyword>
<dbReference type="PANTHER" id="PTHR21599">
    <property type="entry name" value="GLYCERATE KINASE"/>
    <property type="match status" value="1"/>
</dbReference>
<comment type="similarity">
    <text evidence="1 4">Belongs to the glycerate kinase type-1 family.</text>
</comment>
<dbReference type="Pfam" id="PF02595">
    <property type="entry name" value="Gly_kinase"/>
    <property type="match status" value="1"/>
</dbReference>
<evidence type="ECO:0000313" key="6">
    <source>
        <dbReference type="Proteomes" id="UP000588604"/>
    </source>
</evidence>
<dbReference type="Proteomes" id="UP000588604">
    <property type="component" value="Unassembled WGS sequence"/>
</dbReference>
<proteinExistence type="inferred from homology"/>
<evidence type="ECO:0000256" key="4">
    <source>
        <dbReference type="PIRNR" id="PIRNR006078"/>
    </source>
</evidence>
<dbReference type="InterPro" id="IPR018193">
    <property type="entry name" value="Glyc_kinase_flavodox-like_fold"/>
</dbReference>
<keyword evidence="2 4" id="KW-0808">Transferase</keyword>
<dbReference type="SUPFAM" id="SSF110738">
    <property type="entry name" value="Glycerate kinase I"/>
    <property type="match status" value="1"/>
</dbReference>
<keyword evidence="3 4" id="KW-0418">Kinase</keyword>
<dbReference type="NCBIfam" id="TIGR00045">
    <property type="entry name" value="glycerate kinase"/>
    <property type="match status" value="1"/>
</dbReference>